<dbReference type="Gene3D" id="1.10.1740.10">
    <property type="match status" value="1"/>
</dbReference>
<organism evidence="6 7">
    <name type="scientific">Nostocoides vanveenii</name>
    <dbReference type="NCBI Taxonomy" id="330835"/>
    <lineage>
        <taxon>Bacteria</taxon>
        <taxon>Bacillati</taxon>
        <taxon>Actinomycetota</taxon>
        <taxon>Actinomycetes</taxon>
        <taxon>Micrococcales</taxon>
        <taxon>Intrasporangiaceae</taxon>
        <taxon>Nostocoides</taxon>
    </lineage>
</organism>
<dbReference type="SUPFAM" id="SSF88946">
    <property type="entry name" value="Sigma2 domain of RNA polymerase sigma factors"/>
    <property type="match status" value="1"/>
</dbReference>
<dbReference type="PANTHER" id="PTHR43133">
    <property type="entry name" value="RNA POLYMERASE ECF-TYPE SIGMA FACTO"/>
    <property type="match status" value="1"/>
</dbReference>
<evidence type="ECO:0000259" key="5">
    <source>
        <dbReference type="Pfam" id="PF04542"/>
    </source>
</evidence>
<dbReference type="EMBL" id="BAAAPN010000044">
    <property type="protein sequence ID" value="GAA1758112.1"/>
    <property type="molecule type" value="Genomic_DNA"/>
</dbReference>
<dbReference type="PANTHER" id="PTHR43133:SF52">
    <property type="entry name" value="ECF RNA POLYMERASE SIGMA FACTOR SIGL"/>
    <property type="match status" value="1"/>
</dbReference>
<evidence type="ECO:0000256" key="4">
    <source>
        <dbReference type="ARBA" id="ARBA00023163"/>
    </source>
</evidence>
<evidence type="ECO:0000313" key="7">
    <source>
        <dbReference type="Proteomes" id="UP001501475"/>
    </source>
</evidence>
<feature type="domain" description="RNA polymerase sigma-70 region 2" evidence="5">
    <location>
        <begin position="52"/>
        <end position="111"/>
    </location>
</feature>
<gene>
    <name evidence="6" type="ORF">GCM10009810_17120</name>
</gene>
<name>A0ABN2KJZ8_9MICO</name>
<comment type="caution">
    <text evidence="6">The sequence shown here is derived from an EMBL/GenBank/DDBJ whole genome shotgun (WGS) entry which is preliminary data.</text>
</comment>
<reference evidence="6 7" key="1">
    <citation type="journal article" date="2019" name="Int. J. Syst. Evol. Microbiol.">
        <title>The Global Catalogue of Microorganisms (GCM) 10K type strain sequencing project: providing services to taxonomists for standard genome sequencing and annotation.</title>
        <authorList>
            <consortium name="The Broad Institute Genomics Platform"/>
            <consortium name="The Broad Institute Genome Sequencing Center for Infectious Disease"/>
            <person name="Wu L."/>
            <person name="Ma J."/>
        </authorList>
    </citation>
    <scope>NUCLEOTIDE SEQUENCE [LARGE SCALE GENOMIC DNA]</scope>
    <source>
        <strain evidence="6 7">JCM 15591</strain>
    </source>
</reference>
<evidence type="ECO:0000256" key="2">
    <source>
        <dbReference type="ARBA" id="ARBA00023082"/>
    </source>
</evidence>
<protein>
    <recommendedName>
        <fullName evidence="5">RNA polymerase sigma-70 region 2 domain-containing protein</fullName>
    </recommendedName>
</protein>
<keyword evidence="4" id="KW-0804">Transcription</keyword>
<keyword evidence="1" id="KW-0805">Transcription regulation</keyword>
<dbReference type="Proteomes" id="UP001501475">
    <property type="component" value="Unassembled WGS sequence"/>
</dbReference>
<keyword evidence="2" id="KW-0731">Sigma factor</keyword>
<evidence type="ECO:0000313" key="6">
    <source>
        <dbReference type="EMBL" id="GAA1758112.1"/>
    </source>
</evidence>
<dbReference type="InterPro" id="IPR007627">
    <property type="entry name" value="RNA_pol_sigma70_r2"/>
</dbReference>
<accession>A0ABN2KJZ8</accession>
<sequence>MVGPNGHEPVVTQHHPRDRPATAIEEAAYADLTDADLIARARTDPHAFRALHDRYAEPTHRFAARRCGDHETALDVTAETFCRAWRSRHTFADRRAGSAAPWLFGIARHVFT</sequence>
<keyword evidence="3" id="KW-0238">DNA-binding</keyword>
<evidence type="ECO:0000256" key="3">
    <source>
        <dbReference type="ARBA" id="ARBA00023125"/>
    </source>
</evidence>
<dbReference type="InterPro" id="IPR039425">
    <property type="entry name" value="RNA_pol_sigma-70-like"/>
</dbReference>
<proteinExistence type="predicted"/>
<dbReference type="Pfam" id="PF04542">
    <property type="entry name" value="Sigma70_r2"/>
    <property type="match status" value="1"/>
</dbReference>
<dbReference type="InterPro" id="IPR013325">
    <property type="entry name" value="RNA_pol_sigma_r2"/>
</dbReference>
<keyword evidence="7" id="KW-1185">Reference proteome</keyword>
<evidence type="ECO:0000256" key="1">
    <source>
        <dbReference type="ARBA" id="ARBA00023015"/>
    </source>
</evidence>